<protein>
    <submittedName>
        <fullName evidence="1">Uncharacterized protein</fullName>
    </submittedName>
</protein>
<name>A0ACC1SDI9_9HYPO</name>
<organism evidence="1 2">
    <name type="scientific">Fusarium decemcellulare</name>
    <dbReference type="NCBI Taxonomy" id="57161"/>
    <lineage>
        <taxon>Eukaryota</taxon>
        <taxon>Fungi</taxon>
        <taxon>Dikarya</taxon>
        <taxon>Ascomycota</taxon>
        <taxon>Pezizomycotina</taxon>
        <taxon>Sordariomycetes</taxon>
        <taxon>Hypocreomycetidae</taxon>
        <taxon>Hypocreales</taxon>
        <taxon>Nectriaceae</taxon>
        <taxon>Fusarium</taxon>
        <taxon>Fusarium decemcellulare species complex</taxon>
    </lineage>
</organism>
<comment type="caution">
    <text evidence="1">The sequence shown here is derived from an EMBL/GenBank/DDBJ whole genome shotgun (WGS) entry which is preliminary data.</text>
</comment>
<sequence length="326" mass="36093">MHSKNPNILVFGGGAVGGLLLSALARVIPEECLHVVCRSNYQQALESGFVLHSNVWDKTLFSKPVVVRSAQEAKESSQRPFDFVVVATKSSAVVPTISQQIRPAVSPLSIIVVIQNGVQVEEEFRREYPDNIILSVVSYVPVTQTQPAVFHHSRHGKIHLGTYPATVPSFHHEAAKSLNDLLNSSGIEAYYSEDIQIERWSKLLVNMENPLCALSRLRDVEYFQSAEGASDSLRRVMEEVASVARAAGYTSIDDSIVDRSMNFLTVRKLPGVEPSTMADALAGRPMEVEALLGNVLKLARKCQVDTPRVELLYYLMNGLNTSFQRR</sequence>
<reference evidence="1" key="1">
    <citation type="submission" date="2022-08" db="EMBL/GenBank/DDBJ databases">
        <title>Genome Sequence of Fusarium decemcellulare.</title>
        <authorList>
            <person name="Buettner E."/>
        </authorList>
    </citation>
    <scope>NUCLEOTIDE SEQUENCE</scope>
    <source>
        <strain evidence="1">Babe19</strain>
    </source>
</reference>
<accession>A0ACC1SDI9</accession>
<dbReference type="Proteomes" id="UP001148629">
    <property type="component" value="Unassembled WGS sequence"/>
</dbReference>
<evidence type="ECO:0000313" key="1">
    <source>
        <dbReference type="EMBL" id="KAJ3537474.1"/>
    </source>
</evidence>
<proteinExistence type="predicted"/>
<dbReference type="EMBL" id="JANRMS010000577">
    <property type="protein sequence ID" value="KAJ3537474.1"/>
    <property type="molecule type" value="Genomic_DNA"/>
</dbReference>
<gene>
    <name evidence="1" type="ORF">NM208_g6296</name>
</gene>
<evidence type="ECO:0000313" key="2">
    <source>
        <dbReference type="Proteomes" id="UP001148629"/>
    </source>
</evidence>
<keyword evidence="2" id="KW-1185">Reference proteome</keyword>